<sequence>MAKDKANPGLKKGKDSLNEINKKKKSPIKRKQYSLENIKLALEAINKGMSKKLASKTYGVPRTTLIFHTNHPDKNVRPGPPTVLTAKEEEDLVNWIKLNSRKGFPRRKEDLITSVAEFLKKANRPNPFKDGVPGERWYHLFMKRHKDLAIRTPESVTDASSCVSEEDIRRWFRNIYSYLEINNYTHILQDPSRILNGDETNFQLCPKSGRVLSIKGDKNVYEIDRGQAKASLTVLFTFKADGERTPPLIIYPNKRLPKEIATKVPKDWGIGLSDNGWMKTDIFVDYVRNVLHPYLTRTATKFPVILFVDGHKTHVTLSVSELCSELQIVLIALYPNATRILQPADVSAFKPLKNSWKKSVMEWRRKNPSQALTKLEFAPILENAINISIRPEILQNGFSAAGLFPWNPDNINFDKCLGKRIKSKISNNKDVVLQKSKFLNMIKECKYEKDRILKEVFDFFEVSPSFLKSISSETSNNRATACISKDVISIEPGDDFNETISAKQKIFNAPEEPKSNFDIANLPVILCDSVEDWNDSREGLSCFEVPHEVQCHTSPVISNTLLQFTPNRTNISHINKEDLEKIDIFTNCSVQNIITLANSPPRIMPTKSEKIIRSMKKINLKDTLVLAKTPVRKGVRNTERVSFVLTSDEWQKKEKSKADEKQKKVEEVKKRKEARILKKEQTKKTKNFLTKKKTETKKKGETKVIVMSDDIITQIKTTDRLETFNNREANSEEPKAIMMDTNLEQHIFSTEYKAEEIAKVKIKLNFDDKKRTSASYKLLKTPMKTVCSNVRVNVASKEIGDKIRDQDNLCLTERFAKEFNVKPKLDKKTLQDEDIENLLEENSQ</sequence>
<dbReference type="SUPFAM" id="SSF46689">
    <property type="entry name" value="Homeodomain-like"/>
    <property type="match status" value="1"/>
</dbReference>
<dbReference type="GO" id="GO:0005634">
    <property type="term" value="C:nucleus"/>
    <property type="evidence" value="ECO:0007669"/>
    <property type="project" value="UniProtKB-SubCell"/>
</dbReference>
<name>A0AAV1KU42_9NEOP</name>
<feature type="compositionally biased region" description="Basic and acidic residues" evidence="4">
    <location>
        <begin position="1"/>
        <end position="21"/>
    </location>
</feature>
<protein>
    <recommendedName>
        <fullName evidence="5">HTH CENPB-type domain-containing protein</fullName>
    </recommendedName>
</protein>
<feature type="domain" description="HTH CENPB-type" evidence="5">
    <location>
        <begin position="76"/>
        <end position="151"/>
    </location>
</feature>
<evidence type="ECO:0000313" key="8">
    <source>
        <dbReference type="Proteomes" id="UP001314205"/>
    </source>
</evidence>
<gene>
    <name evidence="7" type="ORF">PARMNEM_LOCUS11075</name>
    <name evidence="6" type="ORF">PARMNEM_LOCUS7479</name>
</gene>
<feature type="region of interest" description="Disordered" evidence="4">
    <location>
        <begin position="1"/>
        <end position="28"/>
    </location>
</feature>
<dbReference type="EMBL" id="CAVLGL010000080">
    <property type="protein sequence ID" value="CAK1586541.1"/>
    <property type="molecule type" value="Genomic_DNA"/>
</dbReference>
<keyword evidence="8" id="KW-1185">Reference proteome</keyword>
<dbReference type="InterPro" id="IPR036397">
    <property type="entry name" value="RNaseH_sf"/>
</dbReference>
<evidence type="ECO:0000259" key="5">
    <source>
        <dbReference type="PROSITE" id="PS51253"/>
    </source>
</evidence>
<dbReference type="Proteomes" id="UP001314205">
    <property type="component" value="Unassembled WGS sequence"/>
</dbReference>
<dbReference type="PANTHER" id="PTHR19303">
    <property type="entry name" value="TRANSPOSON"/>
    <property type="match status" value="1"/>
</dbReference>
<evidence type="ECO:0000313" key="6">
    <source>
        <dbReference type="EMBL" id="CAK1586541.1"/>
    </source>
</evidence>
<evidence type="ECO:0000256" key="1">
    <source>
        <dbReference type="ARBA" id="ARBA00004123"/>
    </source>
</evidence>
<accession>A0AAV1KU42</accession>
<reference evidence="6 8" key="1">
    <citation type="submission" date="2023-11" db="EMBL/GenBank/DDBJ databases">
        <authorList>
            <person name="Hedman E."/>
            <person name="Englund M."/>
            <person name="Stromberg M."/>
            <person name="Nyberg Akerstrom W."/>
            <person name="Nylinder S."/>
            <person name="Jareborg N."/>
            <person name="Kallberg Y."/>
            <person name="Kronander E."/>
        </authorList>
    </citation>
    <scope>NUCLEOTIDE SEQUENCE [LARGE SCALE GENOMIC DNA]</scope>
</reference>
<evidence type="ECO:0000313" key="7">
    <source>
        <dbReference type="EMBL" id="CAK1590755.1"/>
    </source>
</evidence>
<dbReference type="PROSITE" id="PS51253">
    <property type="entry name" value="HTH_CENPB"/>
    <property type="match status" value="1"/>
</dbReference>
<dbReference type="InterPro" id="IPR004875">
    <property type="entry name" value="DDE_SF_endonuclease_dom"/>
</dbReference>
<dbReference type="InterPro" id="IPR009057">
    <property type="entry name" value="Homeodomain-like_sf"/>
</dbReference>
<comment type="caution">
    <text evidence="6">The sequence shown here is derived from an EMBL/GenBank/DDBJ whole genome shotgun (WGS) entry which is preliminary data.</text>
</comment>
<dbReference type="Gene3D" id="1.10.10.60">
    <property type="entry name" value="Homeodomain-like"/>
    <property type="match status" value="1"/>
</dbReference>
<proteinExistence type="predicted"/>
<dbReference type="InterPro" id="IPR007889">
    <property type="entry name" value="HTH_Psq"/>
</dbReference>
<keyword evidence="3" id="KW-0539">Nucleus</keyword>
<dbReference type="PANTHER" id="PTHR19303:SF74">
    <property type="entry name" value="POGO TRANSPOSABLE ELEMENT WITH KRAB DOMAIN"/>
    <property type="match status" value="1"/>
</dbReference>
<organism evidence="6 8">
    <name type="scientific">Parnassius mnemosyne</name>
    <name type="common">clouded apollo</name>
    <dbReference type="NCBI Taxonomy" id="213953"/>
    <lineage>
        <taxon>Eukaryota</taxon>
        <taxon>Metazoa</taxon>
        <taxon>Ecdysozoa</taxon>
        <taxon>Arthropoda</taxon>
        <taxon>Hexapoda</taxon>
        <taxon>Insecta</taxon>
        <taxon>Pterygota</taxon>
        <taxon>Neoptera</taxon>
        <taxon>Endopterygota</taxon>
        <taxon>Lepidoptera</taxon>
        <taxon>Glossata</taxon>
        <taxon>Ditrysia</taxon>
        <taxon>Papilionoidea</taxon>
        <taxon>Papilionidae</taxon>
        <taxon>Parnassiinae</taxon>
        <taxon>Parnassini</taxon>
        <taxon>Parnassius</taxon>
        <taxon>Driopa</taxon>
    </lineage>
</organism>
<dbReference type="GO" id="GO:0003677">
    <property type="term" value="F:DNA binding"/>
    <property type="evidence" value="ECO:0007669"/>
    <property type="project" value="UniProtKB-KW"/>
</dbReference>
<keyword evidence="2" id="KW-0238">DNA-binding</keyword>
<dbReference type="Pfam" id="PF05225">
    <property type="entry name" value="HTH_psq"/>
    <property type="match status" value="1"/>
</dbReference>
<dbReference type="Pfam" id="PF03184">
    <property type="entry name" value="DDE_1"/>
    <property type="match status" value="1"/>
</dbReference>
<dbReference type="SMART" id="SM00674">
    <property type="entry name" value="CENPB"/>
    <property type="match status" value="1"/>
</dbReference>
<dbReference type="EMBL" id="CAVLGL010000086">
    <property type="protein sequence ID" value="CAK1590755.1"/>
    <property type="molecule type" value="Genomic_DNA"/>
</dbReference>
<evidence type="ECO:0000256" key="4">
    <source>
        <dbReference type="SAM" id="MobiDB-lite"/>
    </source>
</evidence>
<dbReference type="Gene3D" id="3.30.420.10">
    <property type="entry name" value="Ribonuclease H-like superfamily/Ribonuclease H"/>
    <property type="match status" value="1"/>
</dbReference>
<dbReference type="AlphaFoldDB" id="A0AAV1KU42"/>
<dbReference type="InterPro" id="IPR006600">
    <property type="entry name" value="HTH_CenpB_DNA-bd_dom"/>
</dbReference>
<evidence type="ECO:0000256" key="2">
    <source>
        <dbReference type="ARBA" id="ARBA00023125"/>
    </source>
</evidence>
<comment type="subcellular location">
    <subcellularLocation>
        <location evidence="1">Nucleus</location>
    </subcellularLocation>
</comment>
<evidence type="ECO:0000256" key="3">
    <source>
        <dbReference type="ARBA" id="ARBA00023242"/>
    </source>
</evidence>
<dbReference type="InterPro" id="IPR050863">
    <property type="entry name" value="CenT-Element_Derived"/>
</dbReference>